<dbReference type="EMBL" id="JAOQKE010000029">
    <property type="protein sequence ID" value="MCU6726583.1"/>
    <property type="molecule type" value="Genomic_DNA"/>
</dbReference>
<evidence type="ECO:0000313" key="1">
    <source>
        <dbReference type="EMBL" id="MCU6726583.1"/>
    </source>
</evidence>
<gene>
    <name evidence="1" type="ORF">OCV47_14845</name>
</gene>
<reference evidence="1 2" key="1">
    <citation type="journal article" date="2021" name="ISME Commun">
        <title>Automated analysis of genomic sequences facilitates high-throughput and comprehensive description of bacteria.</title>
        <authorList>
            <person name="Hitch T.C.A."/>
        </authorList>
    </citation>
    <scope>NUCLEOTIDE SEQUENCE [LARGE SCALE GENOMIC DNA]</scope>
    <source>
        <strain evidence="1 2">Sanger_29</strain>
    </source>
</reference>
<organism evidence="1 2">
    <name type="scientific">Muricoprocola aceti</name>
    <dbReference type="NCBI Taxonomy" id="2981772"/>
    <lineage>
        <taxon>Bacteria</taxon>
        <taxon>Bacillati</taxon>
        <taxon>Bacillota</taxon>
        <taxon>Clostridia</taxon>
        <taxon>Lachnospirales</taxon>
        <taxon>Lachnospiraceae</taxon>
        <taxon>Muricoprocola</taxon>
    </lineage>
</organism>
<sequence length="110" mass="13173">MKTRHMGYVHYGISTERSEELQKLAKLKENRELVQIAAEQSRSELAKYIVESLVEGISYERLYRKYWLPYTADDFYGYKRRAIFIFDMLLKLQKLYETGKIPKQKGEPTR</sequence>
<protein>
    <submittedName>
        <fullName evidence="1">Uncharacterized protein</fullName>
    </submittedName>
</protein>
<comment type="caution">
    <text evidence="1">The sequence shown here is derived from an EMBL/GenBank/DDBJ whole genome shotgun (WGS) entry which is preliminary data.</text>
</comment>
<evidence type="ECO:0000313" key="2">
    <source>
        <dbReference type="Proteomes" id="UP001652338"/>
    </source>
</evidence>
<name>A0ABT2SPZ0_9FIRM</name>
<accession>A0ABT2SPZ0</accession>
<proteinExistence type="predicted"/>
<dbReference type="RefSeq" id="WP_262655832.1">
    <property type="nucleotide sequence ID" value="NZ_JAOQKE010000029.1"/>
</dbReference>
<dbReference type="Proteomes" id="UP001652338">
    <property type="component" value="Unassembled WGS sequence"/>
</dbReference>
<keyword evidence="2" id="KW-1185">Reference proteome</keyword>